<evidence type="ECO:0000256" key="7">
    <source>
        <dbReference type="SAM" id="MobiDB-lite"/>
    </source>
</evidence>
<comment type="function">
    <text evidence="6">DNA-dependent RNA polymerase catalyzes the transcription of DNA into RNA using the four ribonucleoside triphosphates as substrates. Specific peripheric component of RNA polymerase III which synthesizes small RNAs, such as 5S rRNA and tRNAs.</text>
</comment>
<dbReference type="GO" id="GO:0005737">
    <property type="term" value="C:cytoplasm"/>
    <property type="evidence" value="ECO:0007669"/>
    <property type="project" value="UniProtKB-ARBA"/>
</dbReference>
<dbReference type="GO" id="GO:0005654">
    <property type="term" value="C:nucleoplasm"/>
    <property type="evidence" value="ECO:0007669"/>
    <property type="project" value="UniProtKB-ARBA"/>
</dbReference>
<name>A0AA43QRI7_9LECA</name>
<organism evidence="8 9">
    <name type="scientific">Ramalina farinacea</name>
    <dbReference type="NCBI Taxonomy" id="258253"/>
    <lineage>
        <taxon>Eukaryota</taxon>
        <taxon>Fungi</taxon>
        <taxon>Dikarya</taxon>
        <taxon>Ascomycota</taxon>
        <taxon>Pezizomycotina</taxon>
        <taxon>Lecanoromycetes</taxon>
        <taxon>OSLEUM clade</taxon>
        <taxon>Lecanoromycetidae</taxon>
        <taxon>Lecanorales</taxon>
        <taxon>Lecanorineae</taxon>
        <taxon>Ramalinaceae</taxon>
        <taxon>Ramalina</taxon>
    </lineage>
</organism>
<feature type="region of interest" description="Disordered" evidence="7">
    <location>
        <begin position="1"/>
        <end position="39"/>
    </location>
</feature>
<dbReference type="InterPro" id="IPR036390">
    <property type="entry name" value="WH_DNA-bd_sf"/>
</dbReference>
<evidence type="ECO:0000256" key="2">
    <source>
        <dbReference type="ARBA" id="ARBA00011038"/>
    </source>
</evidence>
<evidence type="ECO:0000313" key="9">
    <source>
        <dbReference type="Proteomes" id="UP001161017"/>
    </source>
</evidence>
<protein>
    <recommendedName>
        <fullName evidence="6">DNA-directed RNA polymerase III subunit RPC6</fullName>
        <shortName evidence="6">RNA polymerase III subunit C6</shortName>
    </recommendedName>
</protein>
<feature type="region of interest" description="Disordered" evidence="7">
    <location>
        <begin position="227"/>
        <end position="252"/>
    </location>
</feature>
<accession>A0AA43QRI7</accession>
<evidence type="ECO:0000313" key="8">
    <source>
        <dbReference type="EMBL" id="MDI1490219.1"/>
    </source>
</evidence>
<dbReference type="AlphaFoldDB" id="A0AA43QRI7"/>
<reference evidence="8" key="1">
    <citation type="journal article" date="2023" name="Genome Biol. Evol.">
        <title>First Whole Genome Sequence and Flow Cytometry Genome Size Data for the Lichen-Forming Fungus Ramalina farinacea (Ascomycota).</title>
        <authorList>
            <person name="Llewellyn T."/>
            <person name="Mian S."/>
            <person name="Hill R."/>
            <person name="Leitch I.J."/>
            <person name="Gaya E."/>
        </authorList>
    </citation>
    <scope>NUCLEOTIDE SEQUENCE</scope>
    <source>
        <strain evidence="8">LIQ254RAFAR</strain>
    </source>
</reference>
<evidence type="ECO:0000256" key="4">
    <source>
        <dbReference type="ARBA" id="ARBA00023163"/>
    </source>
</evidence>
<dbReference type="GO" id="GO:0006383">
    <property type="term" value="P:transcription by RNA polymerase III"/>
    <property type="evidence" value="ECO:0007669"/>
    <property type="project" value="UniProtKB-UniRule"/>
</dbReference>
<dbReference type="SUPFAM" id="SSF46785">
    <property type="entry name" value="Winged helix' DNA-binding domain"/>
    <property type="match status" value="1"/>
</dbReference>
<comment type="subcellular location">
    <subcellularLocation>
        <location evidence="1 6">Nucleus</location>
    </subcellularLocation>
</comment>
<dbReference type="Proteomes" id="UP001161017">
    <property type="component" value="Unassembled WGS sequence"/>
</dbReference>
<comment type="caution">
    <text evidence="8">The sequence shown here is derived from an EMBL/GenBank/DDBJ whole genome shotgun (WGS) entry which is preliminary data.</text>
</comment>
<dbReference type="InterPro" id="IPR036388">
    <property type="entry name" value="WH-like_DNA-bd_sf"/>
</dbReference>
<dbReference type="InterPro" id="IPR007832">
    <property type="entry name" value="RNA_pol_Rpc34"/>
</dbReference>
<dbReference type="PIRSF" id="PIRSF028763">
    <property type="entry name" value="RNA_pol_Rpc34"/>
    <property type="match status" value="1"/>
</dbReference>
<dbReference type="EMBL" id="JAPUFD010000011">
    <property type="protein sequence ID" value="MDI1490219.1"/>
    <property type="molecule type" value="Genomic_DNA"/>
</dbReference>
<keyword evidence="3 6" id="KW-0240">DNA-directed RNA polymerase</keyword>
<evidence type="ECO:0000256" key="3">
    <source>
        <dbReference type="ARBA" id="ARBA00022478"/>
    </source>
</evidence>
<keyword evidence="9" id="KW-1185">Reference proteome</keyword>
<comment type="similarity">
    <text evidence="2 6">Belongs to the eukaryotic RPC34/RPC39 RNA polymerase subunit family.</text>
</comment>
<keyword evidence="5 6" id="KW-0539">Nucleus</keyword>
<keyword evidence="4 6" id="KW-0804">Transcription</keyword>
<feature type="compositionally biased region" description="Low complexity" evidence="7">
    <location>
        <begin position="21"/>
        <end position="39"/>
    </location>
</feature>
<gene>
    <name evidence="8" type="primary">RPC34</name>
    <name evidence="8" type="ORF">OHK93_001419</name>
</gene>
<evidence type="ECO:0000256" key="6">
    <source>
        <dbReference type="PIRNR" id="PIRNR028763"/>
    </source>
</evidence>
<proteinExistence type="inferred from homology"/>
<sequence>MAGLSKARSPTVRAESDAIMSDAPGASSAGSSKNAPSSSEGIKTAVYNYCLAQPKDTTFTQAGLLAAGLFPNNSIITLSHVMHQLCVSGQLKMQELNREIQWRLIAPNVTSSRIGLDREMQLVYDHIESAGREGMWSQRIYKSTGIHKVVMDRILKSLEQKRLIKTVPNYRHPSRKTYMLQSLQPQEDVTGGLFYTTGELDEQLVQGACDWIDWWVVGQSWWFPPSAEQPGRKRKLDAVQGSHRTTAAPSVTKEEAEDRRAVEFAKPRLRNQHMRPYPQNYANYPTIADITNALNVRGVVNGQTMKISDTLLLADILIWDGRLERLKVRAKSGGTKEVYRAIKEPLTLYRREPTKESKDHIEPAKANGLTEAPCGRCPVFDLCEDGGLVNAKTCPYFQEWLEI</sequence>
<evidence type="ECO:0000256" key="5">
    <source>
        <dbReference type="ARBA" id="ARBA00023242"/>
    </source>
</evidence>
<dbReference type="Pfam" id="PF05158">
    <property type="entry name" value="RNA_pol_Rpc34"/>
    <property type="match status" value="1"/>
</dbReference>
<dbReference type="GO" id="GO:0005666">
    <property type="term" value="C:RNA polymerase III complex"/>
    <property type="evidence" value="ECO:0007669"/>
    <property type="project" value="UniProtKB-UniRule"/>
</dbReference>
<evidence type="ECO:0000256" key="1">
    <source>
        <dbReference type="ARBA" id="ARBA00004123"/>
    </source>
</evidence>
<dbReference type="InterPro" id="IPR016049">
    <property type="entry name" value="RNA_pol_Rpc34-like"/>
</dbReference>
<dbReference type="FunFam" id="1.10.10.10:FF:000116">
    <property type="entry name" value="DNA-directed RNA polymerase III subunit RPC6"/>
    <property type="match status" value="1"/>
</dbReference>
<dbReference type="Gene3D" id="1.10.10.10">
    <property type="entry name" value="Winged helix-like DNA-binding domain superfamily/Winged helix DNA-binding domain"/>
    <property type="match status" value="1"/>
</dbReference>
<dbReference type="PANTHER" id="PTHR12780">
    <property type="entry name" value="RNA POLYMERASE III DNA DIRECTED , 39KD SUBUNIT-RELATED"/>
    <property type="match status" value="1"/>
</dbReference>